<evidence type="ECO:0000256" key="4">
    <source>
        <dbReference type="ARBA" id="ARBA00023239"/>
    </source>
</evidence>
<dbReference type="RefSeq" id="WP_251943804.1">
    <property type="nucleotide sequence ID" value="NZ_JAMRYM010000007.1"/>
</dbReference>
<dbReference type="CDD" id="cd00609">
    <property type="entry name" value="AAT_like"/>
    <property type="match status" value="1"/>
</dbReference>
<protein>
    <recommendedName>
        <fullName evidence="2">cysteine-S-conjugate beta-lyase</fullName>
        <ecNumber evidence="2">4.4.1.13</ecNumber>
    </recommendedName>
</protein>
<evidence type="ECO:0000313" key="8">
    <source>
        <dbReference type="Proteomes" id="UP001155240"/>
    </source>
</evidence>
<dbReference type="Gene3D" id="3.90.1150.10">
    <property type="entry name" value="Aspartate Aminotransferase, domain 1"/>
    <property type="match status" value="1"/>
</dbReference>
<evidence type="ECO:0000259" key="6">
    <source>
        <dbReference type="Pfam" id="PF00155"/>
    </source>
</evidence>
<dbReference type="PANTHER" id="PTHR43525:SF2">
    <property type="entry name" value="CYSTATHIONINE BETA-LYASE-RELATED"/>
    <property type="match status" value="1"/>
</dbReference>
<keyword evidence="3" id="KW-0663">Pyridoxal phosphate</keyword>
<dbReference type="GO" id="GO:0030170">
    <property type="term" value="F:pyridoxal phosphate binding"/>
    <property type="evidence" value="ECO:0007669"/>
    <property type="project" value="InterPro"/>
</dbReference>
<dbReference type="InterPro" id="IPR015422">
    <property type="entry name" value="PyrdxlP-dep_Trfase_small"/>
</dbReference>
<comment type="caution">
    <text evidence="7">The sequence shown here is derived from an EMBL/GenBank/DDBJ whole genome shotgun (WGS) entry which is preliminary data.</text>
</comment>
<dbReference type="GO" id="GO:0047804">
    <property type="term" value="F:cysteine-S-conjugate beta-lyase activity"/>
    <property type="evidence" value="ECO:0007669"/>
    <property type="project" value="UniProtKB-EC"/>
</dbReference>
<dbReference type="SUPFAM" id="SSF53383">
    <property type="entry name" value="PLP-dependent transferases"/>
    <property type="match status" value="1"/>
</dbReference>
<sequence>MTVPFDPLEDLALADLRRRTSQKWRGHSGDVLPLWVAEMDVRLAPPIEEALHAALSSGDTGYASGAGFSALAEAVASFAAERWRWDGFPVGATRVFSDVMTGIVEVLEVSSSPGDAVVVASPVYAPFFSYIGHSGREVVETPLSLEGRLDLDAIEEALQRLRDQRRRTVLLLCNPHNPTGTVPTRAELEGVAALAQRYGVRVLADEIHGPLTLAGAVFTPYLSVAGADDAIAFTSASKGWNLAGLKAALATAGPAAARDLAGVRAEIDYAPSHLGVLAHTVAFREGGDWLDALLASLDRRRTLLGELLAEHLPQLSWRPPEGTYLAWIDCRALALSETGPRDSFAVATDLDGAARVFADEAGVAVNSGHIFGRGGAGFIRLNFATSAEILTTAVSRMGDAVRAPGAH</sequence>
<gene>
    <name evidence="7" type="ORF">NB037_03735</name>
</gene>
<dbReference type="GO" id="GO:0008483">
    <property type="term" value="F:transaminase activity"/>
    <property type="evidence" value="ECO:0007669"/>
    <property type="project" value="UniProtKB-KW"/>
</dbReference>
<dbReference type="EMBL" id="JAMRYM010000007">
    <property type="protein sequence ID" value="MCM6761522.1"/>
    <property type="molecule type" value="Genomic_DNA"/>
</dbReference>
<organism evidence="7 8">
    <name type="scientific">Rathayibacter rubneri</name>
    <dbReference type="NCBI Taxonomy" id="2950106"/>
    <lineage>
        <taxon>Bacteria</taxon>
        <taxon>Bacillati</taxon>
        <taxon>Actinomycetota</taxon>
        <taxon>Actinomycetes</taxon>
        <taxon>Micrococcales</taxon>
        <taxon>Microbacteriaceae</taxon>
        <taxon>Rathayibacter</taxon>
    </lineage>
</organism>
<evidence type="ECO:0000256" key="3">
    <source>
        <dbReference type="ARBA" id="ARBA00022898"/>
    </source>
</evidence>
<comment type="cofactor">
    <cofactor evidence="1">
        <name>pyridoxal 5'-phosphate</name>
        <dbReference type="ChEBI" id="CHEBI:597326"/>
    </cofactor>
</comment>
<evidence type="ECO:0000256" key="5">
    <source>
        <dbReference type="ARBA" id="ARBA00037974"/>
    </source>
</evidence>
<dbReference type="InterPro" id="IPR015421">
    <property type="entry name" value="PyrdxlP-dep_Trfase_major"/>
</dbReference>
<dbReference type="EC" id="4.4.1.13" evidence="2"/>
<evidence type="ECO:0000313" key="7">
    <source>
        <dbReference type="EMBL" id="MCM6761522.1"/>
    </source>
</evidence>
<name>A0A9X2DUN3_9MICO</name>
<keyword evidence="8" id="KW-1185">Reference proteome</keyword>
<dbReference type="InterPro" id="IPR004839">
    <property type="entry name" value="Aminotransferase_I/II_large"/>
</dbReference>
<dbReference type="AlphaFoldDB" id="A0A9X2DUN3"/>
<dbReference type="Pfam" id="PF00155">
    <property type="entry name" value="Aminotran_1_2"/>
    <property type="match status" value="1"/>
</dbReference>
<dbReference type="InterPro" id="IPR015424">
    <property type="entry name" value="PyrdxlP-dep_Trfase"/>
</dbReference>
<dbReference type="InterPro" id="IPR051798">
    <property type="entry name" value="Class-II_PLP-Dep_Aminotrans"/>
</dbReference>
<accession>A0A9X2DUN3</accession>
<dbReference type="Gene3D" id="3.40.640.10">
    <property type="entry name" value="Type I PLP-dependent aspartate aminotransferase-like (Major domain)"/>
    <property type="match status" value="1"/>
</dbReference>
<feature type="domain" description="Aminotransferase class I/classII large" evidence="6">
    <location>
        <begin position="48"/>
        <end position="396"/>
    </location>
</feature>
<dbReference type="Proteomes" id="UP001155240">
    <property type="component" value="Unassembled WGS sequence"/>
</dbReference>
<keyword evidence="4" id="KW-0456">Lyase</keyword>
<reference evidence="7" key="1">
    <citation type="submission" date="2022-06" db="EMBL/GenBank/DDBJ databases">
        <title>Whole genome shotgun sequencing (WGS) of Rathayibacter sp. ZW T2_19, isolated from stored onions (Allium cepa).</title>
        <authorList>
            <person name="Stoll D.A."/>
            <person name="Huch M."/>
        </authorList>
    </citation>
    <scope>NUCLEOTIDE SEQUENCE</scope>
    <source>
        <strain evidence="7">ZW T2_19</strain>
    </source>
</reference>
<dbReference type="PANTHER" id="PTHR43525">
    <property type="entry name" value="PROTEIN MALY"/>
    <property type="match status" value="1"/>
</dbReference>
<proteinExistence type="inferred from homology"/>
<evidence type="ECO:0000256" key="1">
    <source>
        <dbReference type="ARBA" id="ARBA00001933"/>
    </source>
</evidence>
<comment type="similarity">
    <text evidence="5">Belongs to the class-II pyridoxal-phosphate-dependent aminotransferase family. MalY/PatB cystathionine beta-lyase subfamily.</text>
</comment>
<keyword evidence="7" id="KW-0808">Transferase</keyword>
<evidence type="ECO:0000256" key="2">
    <source>
        <dbReference type="ARBA" id="ARBA00012224"/>
    </source>
</evidence>
<keyword evidence="7" id="KW-0032">Aminotransferase</keyword>